<accession>A0A512BWB2</accession>
<dbReference type="OrthoDB" id="7605423at2"/>
<name>A0A512BWB2_9HYPH</name>
<dbReference type="CDD" id="cd09117">
    <property type="entry name" value="PLDc_Bfil_DEXD_like"/>
    <property type="match status" value="1"/>
</dbReference>
<protein>
    <recommendedName>
        <fullName evidence="3">Phospholipase D-like domain-containing protein</fullName>
    </recommendedName>
</protein>
<dbReference type="RefSeq" id="WP_114188271.1">
    <property type="nucleotide sequence ID" value="NZ_BJYU01000059.1"/>
</dbReference>
<gene>
    <name evidence="1" type="ORF">MAE02_39290</name>
</gene>
<evidence type="ECO:0008006" key="3">
    <source>
        <dbReference type="Google" id="ProtNLM"/>
    </source>
</evidence>
<keyword evidence="2" id="KW-1185">Reference proteome</keyword>
<sequence>MIKVLSEKELAKFVRTNSSEMPVRLAVAFWGKGAVKRLGLLDTAGGEIICNLQSGCTNPDEVLKLIKNFEVRTHGKLHGKLYKTPEIAVGSSNASLNGLAVEGETEGWREINLAVDDRKTLNQLDERFGELWDEADPVDENVVESYRPIWKRKQARGVPPPSDSLLEAARKNPNFFVNQTIYFAISRAYVPKEQRKEIKAQVEAGKAGKEAKSEKYSEYVGWDPFPPESWFIDVTIVRKTRVHGIERTFDKPPRLKLKSGDNAQLMFKRPYIEIEDSIFKLSKTDIQLITDRAMTICRAAKGEEEGCLVSLGEAMKPLGII</sequence>
<evidence type="ECO:0000313" key="1">
    <source>
        <dbReference type="EMBL" id="GEO16233.1"/>
    </source>
</evidence>
<organism evidence="1 2">
    <name type="scientific">Microvirga aerophila</name>
    <dbReference type="NCBI Taxonomy" id="670291"/>
    <lineage>
        <taxon>Bacteria</taxon>
        <taxon>Pseudomonadati</taxon>
        <taxon>Pseudomonadota</taxon>
        <taxon>Alphaproteobacteria</taxon>
        <taxon>Hyphomicrobiales</taxon>
        <taxon>Methylobacteriaceae</taxon>
        <taxon>Microvirga</taxon>
    </lineage>
</organism>
<proteinExistence type="predicted"/>
<dbReference type="EMBL" id="BJYU01000059">
    <property type="protein sequence ID" value="GEO16233.1"/>
    <property type="molecule type" value="Genomic_DNA"/>
</dbReference>
<dbReference type="Proteomes" id="UP000321085">
    <property type="component" value="Unassembled WGS sequence"/>
</dbReference>
<reference evidence="1 2" key="1">
    <citation type="submission" date="2019-07" db="EMBL/GenBank/DDBJ databases">
        <title>Whole genome shotgun sequence of Microvirga aerophila NBRC 106136.</title>
        <authorList>
            <person name="Hosoyama A."/>
            <person name="Uohara A."/>
            <person name="Ohji S."/>
            <person name="Ichikawa N."/>
        </authorList>
    </citation>
    <scope>NUCLEOTIDE SEQUENCE [LARGE SCALE GENOMIC DNA]</scope>
    <source>
        <strain evidence="1 2">NBRC 106136</strain>
    </source>
</reference>
<evidence type="ECO:0000313" key="2">
    <source>
        <dbReference type="Proteomes" id="UP000321085"/>
    </source>
</evidence>
<comment type="caution">
    <text evidence="1">The sequence shown here is derived from an EMBL/GenBank/DDBJ whole genome shotgun (WGS) entry which is preliminary data.</text>
</comment>
<dbReference type="AlphaFoldDB" id="A0A512BWB2"/>